<dbReference type="EMBL" id="VJMH01005094">
    <property type="protein sequence ID" value="KAF0701286.1"/>
    <property type="molecule type" value="Genomic_DNA"/>
</dbReference>
<reference evidence="2" key="2">
    <citation type="submission" date="2019-06" db="EMBL/GenBank/DDBJ databases">
        <title>Genomics analysis of Aphanomyces spp. identifies a new class of oomycete effector associated with host adaptation.</title>
        <authorList>
            <person name="Gaulin E."/>
        </authorList>
    </citation>
    <scope>NUCLEOTIDE SEQUENCE</scope>
    <source>
        <strain evidence="2">CBS 578.67</strain>
    </source>
</reference>
<gene>
    <name evidence="3" type="primary">Aste57867_8215</name>
    <name evidence="2" type="ORF">As57867_008184</name>
    <name evidence="3" type="ORF">ASTE57867_8215</name>
</gene>
<dbReference type="Proteomes" id="UP000332933">
    <property type="component" value="Unassembled WGS sequence"/>
</dbReference>
<evidence type="ECO:0000313" key="3">
    <source>
        <dbReference type="EMBL" id="VFT85102.1"/>
    </source>
</evidence>
<feature type="region of interest" description="Disordered" evidence="1">
    <location>
        <begin position="346"/>
        <end position="369"/>
    </location>
</feature>
<dbReference type="AlphaFoldDB" id="A0A485KJR8"/>
<accession>A0A485KJR8</accession>
<proteinExistence type="predicted"/>
<reference evidence="3 4" key="1">
    <citation type="submission" date="2019-03" db="EMBL/GenBank/DDBJ databases">
        <authorList>
            <person name="Gaulin E."/>
            <person name="Dumas B."/>
        </authorList>
    </citation>
    <scope>NUCLEOTIDE SEQUENCE [LARGE SCALE GENOMIC DNA]</scope>
    <source>
        <strain evidence="3">CBS 568.67</strain>
    </source>
</reference>
<feature type="region of interest" description="Disordered" evidence="1">
    <location>
        <begin position="1"/>
        <end position="26"/>
    </location>
</feature>
<feature type="compositionally biased region" description="Acidic residues" evidence="1">
    <location>
        <begin position="9"/>
        <end position="24"/>
    </location>
</feature>
<evidence type="ECO:0000313" key="4">
    <source>
        <dbReference type="Proteomes" id="UP000332933"/>
    </source>
</evidence>
<evidence type="ECO:0000256" key="1">
    <source>
        <dbReference type="SAM" id="MobiDB-lite"/>
    </source>
</evidence>
<feature type="compositionally biased region" description="Basic residues" evidence="1">
    <location>
        <begin position="360"/>
        <end position="369"/>
    </location>
</feature>
<organism evidence="3 4">
    <name type="scientific">Aphanomyces stellatus</name>
    <dbReference type="NCBI Taxonomy" id="120398"/>
    <lineage>
        <taxon>Eukaryota</taxon>
        <taxon>Sar</taxon>
        <taxon>Stramenopiles</taxon>
        <taxon>Oomycota</taxon>
        <taxon>Saprolegniomycetes</taxon>
        <taxon>Saprolegniales</taxon>
        <taxon>Verrucalvaceae</taxon>
        <taxon>Aphanomyces</taxon>
    </lineage>
</organism>
<sequence>MSKPRRGSDDDDDEPPLHLEDEDALVGWSEPHLEAKLDELAIDWSRPLTMVEQEAQLALCREKQRKIYREKKARLAAMAAAAIAERRSEAGKPNIGGAHREYAGPKARITPVVLQVPADTSANDLDEPTSNDSDDMEPVIRTEADLHAATSAAAAALLPRHRLKAMVRPPHAPTVTMTMHHDPPTISPARVSSPTLRAHTIPPAVKLELNKTELPHVCKGPVLDDADLYAQQTHYSNNLPKRTVVKKGLSYEAGAPAPLRPFERDMATKALQHKSKTRRHMELQQLEQALRLRENRKVDIERQLRMVRSIATLRQVPLPPATQQINVSAPTMSTQVLTLPPTAVMRSSASTPLLDSARQRGSRGRRAGV</sequence>
<protein>
    <submittedName>
        <fullName evidence="3">Aste57867_8215 protein</fullName>
    </submittedName>
</protein>
<keyword evidence="4" id="KW-1185">Reference proteome</keyword>
<evidence type="ECO:0000313" key="2">
    <source>
        <dbReference type="EMBL" id="KAF0701286.1"/>
    </source>
</evidence>
<dbReference type="OrthoDB" id="79126at2759"/>
<name>A0A485KJR8_9STRA</name>
<dbReference type="EMBL" id="CAADRA010005115">
    <property type="protein sequence ID" value="VFT85102.1"/>
    <property type="molecule type" value="Genomic_DNA"/>
</dbReference>